<reference evidence="1" key="1">
    <citation type="journal article" date="2014" name="Front. Microbiol.">
        <title>High frequency of phylogenetically diverse reductive dehalogenase-homologous genes in deep subseafloor sedimentary metagenomes.</title>
        <authorList>
            <person name="Kawai M."/>
            <person name="Futagami T."/>
            <person name="Toyoda A."/>
            <person name="Takaki Y."/>
            <person name="Nishi S."/>
            <person name="Hori S."/>
            <person name="Arai W."/>
            <person name="Tsubouchi T."/>
            <person name="Morono Y."/>
            <person name="Uchiyama I."/>
            <person name="Ito T."/>
            <person name="Fujiyama A."/>
            <person name="Inagaki F."/>
            <person name="Takami H."/>
        </authorList>
    </citation>
    <scope>NUCLEOTIDE SEQUENCE</scope>
    <source>
        <strain evidence="1">Expedition CK06-06</strain>
    </source>
</reference>
<feature type="non-terminal residue" evidence="1">
    <location>
        <position position="1"/>
    </location>
</feature>
<dbReference type="AlphaFoldDB" id="X1SEH2"/>
<name>X1SEH2_9ZZZZ</name>
<accession>X1SEH2</accession>
<evidence type="ECO:0000313" key="1">
    <source>
        <dbReference type="EMBL" id="GAI91353.1"/>
    </source>
</evidence>
<proteinExistence type="predicted"/>
<organism evidence="1">
    <name type="scientific">marine sediment metagenome</name>
    <dbReference type="NCBI Taxonomy" id="412755"/>
    <lineage>
        <taxon>unclassified sequences</taxon>
        <taxon>metagenomes</taxon>
        <taxon>ecological metagenomes</taxon>
    </lineage>
</organism>
<protein>
    <submittedName>
        <fullName evidence="1">Uncharacterized protein</fullName>
    </submittedName>
</protein>
<feature type="non-terminal residue" evidence="1">
    <location>
        <position position="273"/>
    </location>
</feature>
<sequence>VKFSTTEEKCFTIPIDNLINKKLELGPNSTTAYFYSNASGVVDGYAKHDVSQTSWSAVRDGAGTGATYDYISYGDINVIESGSSDGYWVRMTRGFFLFNTAAIPDDDVIESATLSLHGYQKVDNLGITPDVNIYSSFPASNTKLVAADFSKVGNTSFSTTISYVAWDTSDYNDFVLNAAGKAAIDKTGVSKFSARSANYDAADTPPSWSSADESYINVLFEYGGSVGSPMLTVTYAPADQPPFFVDYDLIPDPAYSNSTLNASAACWDAENNS</sequence>
<dbReference type="EMBL" id="BARW01020416">
    <property type="protein sequence ID" value="GAI91353.1"/>
    <property type="molecule type" value="Genomic_DNA"/>
</dbReference>
<comment type="caution">
    <text evidence="1">The sequence shown here is derived from an EMBL/GenBank/DDBJ whole genome shotgun (WGS) entry which is preliminary data.</text>
</comment>
<gene>
    <name evidence="1" type="ORF">S12H4_34501</name>
</gene>